<evidence type="ECO:0000313" key="2">
    <source>
        <dbReference type="Proteomes" id="UP000499080"/>
    </source>
</evidence>
<evidence type="ECO:0000313" key="1">
    <source>
        <dbReference type="EMBL" id="GBM91884.1"/>
    </source>
</evidence>
<dbReference type="AlphaFoldDB" id="A0A4Y2JPK4"/>
<name>A0A4Y2JPK4_ARAVE</name>
<protein>
    <submittedName>
        <fullName evidence="1">Uncharacterized protein</fullName>
    </submittedName>
</protein>
<dbReference type="Proteomes" id="UP000499080">
    <property type="component" value="Unassembled WGS sequence"/>
</dbReference>
<reference evidence="1 2" key="1">
    <citation type="journal article" date="2019" name="Sci. Rep.">
        <title>Orb-weaving spider Araneus ventricosus genome elucidates the spidroin gene catalogue.</title>
        <authorList>
            <person name="Kono N."/>
            <person name="Nakamura H."/>
            <person name="Ohtoshi R."/>
            <person name="Moran D.A.P."/>
            <person name="Shinohara A."/>
            <person name="Yoshida Y."/>
            <person name="Fujiwara M."/>
            <person name="Mori M."/>
            <person name="Tomita M."/>
            <person name="Arakawa K."/>
        </authorList>
    </citation>
    <scope>NUCLEOTIDE SEQUENCE [LARGE SCALE GENOMIC DNA]</scope>
</reference>
<comment type="caution">
    <text evidence="1">The sequence shown here is derived from an EMBL/GenBank/DDBJ whole genome shotgun (WGS) entry which is preliminary data.</text>
</comment>
<accession>A0A4Y2JPK4</accession>
<proteinExistence type="predicted"/>
<keyword evidence="2" id="KW-1185">Reference proteome</keyword>
<sequence>MYRVTCIRWGSQVYHSQGPGMAALPITHMPSPVKLHSPAIRLAGWESDITSFVTIYFLCATLEFRLQSELESR</sequence>
<organism evidence="1 2">
    <name type="scientific">Araneus ventricosus</name>
    <name type="common">Orbweaver spider</name>
    <name type="synonym">Epeira ventricosa</name>
    <dbReference type="NCBI Taxonomy" id="182803"/>
    <lineage>
        <taxon>Eukaryota</taxon>
        <taxon>Metazoa</taxon>
        <taxon>Ecdysozoa</taxon>
        <taxon>Arthropoda</taxon>
        <taxon>Chelicerata</taxon>
        <taxon>Arachnida</taxon>
        <taxon>Araneae</taxon>
        <taxon>Araneomorphae</taxon>
        <taxon>Entelegynae</taxon>
        <taxon>Araneoidea</taxon>
        <taxon>Araneidae</taxon>
        <taxon>Araneus</taxon>
    </lineage>
</organism>
<gene>
    <name evidence="1" type="ORF">AVEN_65709_1</name>
</gene>
<feature type="non-terminal residue" evidence="1">
    <location>
        <position position="73"/>
    </location>
</feature>
<dbReference type="EMBL" id="BGPR01191224">
    <property type="protein sequence ID" value="GBM91884.1"/>
    <property type="molecule type" value="Genomic_DNA"/>
</dbReference>